<evidence type="ECO:0000313" key="3">
    <source>
        <dbReference type="Proteomes" id="UP000007799"/>
    </source>
</evidence>
<keyword evidence="3" id="KW-1185">Reference proteome</keyword>
<feature type="compositionally biased region" description="Basic residues" evidence="1">
    <location>
        <begin position="129"/>
        <end position="145"/>
    </location>
</feature>
<sequence length="433" mass="48623">MWHTRAARPPWVETPRDRAQDTAKLQVSGRPSTMERRAQSPRKQDYRRKVSQPDSAEGRNPYGEEAVQQEIANLEAQAQLLERAGEAAEKKRDFASAEKHFLEAARLMGEAQGLKRRSFNPSAEETTSYKKRGGRGGRGGAHHAHTQGARGRGWNSHDGADDNERDDEVIRGRRGRGGTGGGGHHQQQRHRDDQDDEDDEYAEEDDDVDQLDYKLNRTLGKTLMSHRDMHTRREIVSADQQLLDVLGWSEAKRERMLSAFRAITSSPHMTFHHFAAFLSTQGVSLKFAVPLFRAFDRRQHGTWLSDGDFLIGIGACARNTPHSGGWLRVRLGFIFRYFSSNGKTMTADQLQTFVDECCAADPRITLRLPNPPGATQRVHMSRSMAAKQTVTPARLVEHLMGGRHAMSQSEFVSLGLNRSLPDCTNVCRFNLGA</sequence>
<organism evidence="3">
    <name type="scientific">Salpingoeca rosetta (strain ATCC 50818 / BSB-021)</name>
    <dbReference type="NCBI Taxonomy" id="946362"/>
    <lineage>
        <taxon>Eukaryota</taxon>
        <taxon>Choanoflagellata</taxon>
        <taxon>Craspedida</taxon>
        <taxon>Salpingoecidae</taxon>
        <taxon>Salpingoeca</taxon>
    </lineage>
</organism>
<proteinExistence type="predicted"/>
<evidence type="ECO:0008006" key="4">
    <source>
        <dbReference type="Google" id="ProtNLM"/>
    </source>
</evidence>
<gene>
    <name evidence="2" type="ORF">PTSG_07547</name>
</gene>
<feature type="region of interest" description="Disordered" evidence="1">
    <location>
        <begin position="1"/>
        <end position="67"/>
    </location>
</feature>
<accession>F2UH31</accession>
<dbReference type="AlphaFoldDB" id="F2UH31"/>
<dbReference type="OrthoDB" id="6628681at2759"/>
<evidence type="ECO:0000256" key="1">
    <source>
        <dbReference type="SAM" id="MobiDB-lite"/>
    </source>
</evidence>
<name>F2UH31_SALR5</name>
<evidence type="ECO:0000313" key="2">
    <source>
        <dbReference type="EMBL" id="EGD76430.1"/>
    </source>
</evidence>
<dbReference type="KEGG" id="sre:PTSG_07547"/>
<dbReference type="RefSeq" id="XP_004991345.1">
    <property type="nucleotide sequence ID" value="XM_004991288.1"/>
</dbReference>
<dbReference type="InParanoid" id="F2UH31"/>
<dbReference type="EMBL" id="GL832974">
    <property type="protein sequence ID" value="EGD76430.1"/>
    <property type="molecule type" value="Genomic_DNA"/>
</dbReference>
<dbReference type="GeneID" id="16071907"/>
<feature type="compositionally biased region" description="Basic and acidic residues" evidence="1">
    <location>
        <begin position="33"/>
        <end position="48"/>
    </location>
</feature>
<reference evidence="2" key="1">
    <citation type="submission" date="2009-08" db="EMBL/GenBank/DDBJ databases">
        <title>Annotation of Salpingoeca rosetta.</title>
        <authorList>
            <consortium name="The Broad Institute Genome Sequencing Platform"/>
            <person name="Russ C."/>
            <person name="Cuomo C."/>
            <person name="Burger G."/>
            <person name="Gray M.W."/>
            <person name="Holland P.W.H."/>
            <person name="King N."/>
            <person name="Lang F.B.F."/>
            <person name="Roger A.J."/>
            <person name="Ruiz-Trillo I."/>
            <person name="Young S.K."/>
            <person name="Zeng Q."/>
            <person name="Gargeya S."/>
            <person name="Alvarado L."/>
            <person name="Berlin A."/>
            <person name="Chapman S.B."/>
            <person name="Chen Z."/>
            <person name="Freedman E."/>
            <person name="Gellesch M."/>
            <person name="Goldberg J."/>
            <person name="Griggs A."/>
            <person name="Gujja S."/>
            <person name="Heilman E."/>
            <person name="Heiman D."/>
            <person name="Howarth C."/>
            <person name="Mehta T."/>
            <person name="Neiman D."/>
            <person name="Pearson M."/>
            <person name="Roberts A."/>
            <person name="Saif S."/>
            <person name="Shea T."/>
            <person name="Shenoy N."/>
            <person name="Sisk P."/>
            <person name="Stolte C."/>
            <person name="Sykes S."/>
            <person name="White J."/>
            <person name="Yandava C."/>
            <person name="Haas B."/>
            <person name="Nusbaum C."/>
            <person name="Birren B."/>
        </authorList>
    </citation>
    <scope>NUCLEOTIDE SEQUENCE [LARGE SCALE GENOMIC DNA]</scope>
    <source>
        <strain evidence="2">ATCC 50818</strain>
    </source>
</reference>
<protein>
    <recommendedName>
        <fullName evidence="4">EF-hand domain-containing protein</fullName>
    </recommendedName>
</protein>
<feature type="compositionally biased region" description="Acidic residues" evidence="1">
    <location>
        <begin position="194"/>
        <end position="207"/>
    </location>
</feature>
<feature type="region of interest" description="Disordered" evidence="1">
    <location>
        <begin position="110"/>
        <end position="207"/>
    </location>
</feature>
<dbReference type="Proteomes" id="UP000007799">
    <property type="component" value="Unassembled WGS sequence"/>
</dbReference>